<evidence type="ECO:0000256" key="3">
    <source>
        <dbReference type="ARBA" id="ARBA00036324"/>
    </source>
</evidence>
<dbReference type="SUPFAM" id="SSF102546">
    <property type="entry name" value="RbsD-like"/>
    <property type="match status" value="1"/>
</dbReference>
<proteinExistence type="predicted"/>
<evidence type="ECO:0000256" key="1">
    <source>
        <dbReference type="ARBA" id="ARBA00000223"/>
    </source>
</evidence>
<evidence type="ECO:0000256" key="2">
    <source>
        <dbReference type="ARBA" id="ARBA00023235"/>
    </source>
</evidence>
<accession>A0A8J6P4P3</accession>
<organism evidence="4 5">
    <name type="scientific">Massiliimalia timonensis</name>
    <dbReference type="NCBI Taxonomy" id="1987501"/>
    <lineage>
        <taxon>Bacteria</taxon>
        <taxon>Bacillati</taxon>
        <taxon>Bacillota</taxon>
        <taxon>Clostridia</taxon>
        <taxon>Eubacteriales</taxon>
        <taxon>Oscillospiraceae</taxon>
        <taxon>Massiliimalia</taxon>
    </lineage>
</organism>
<dbReference type="InterPro" id="IPR050443">
    <property type="entry name" value="RbsD/FucU_mutarotase"/>
</dbReference>
<dbReference type="GO" id="GO:0036373">
    <property type="term" value="F:L-fucose mutarotase activity"/>
    <property type="evidence" value="ECO:0007669"/>
    <property type="project" value="UniProtKB-EC"/>
</dbReference>
<dbReference type="Proteomes" id="UP000632659">
    <property type="component" value="Unassembled WGS sequence"/>
</dbReference>
<dbReference type="GO" id="GO:0042806">
    <property type="term" value="F:fucose binding"/>
    <property type="evidence" value="ECO:0007669"/>
    <property type="project" value="TreeGrafter"/>
</dbReference>
<dbReference type="Gene3D" id="3.40.1650.10">
    <property type="entry name" value="RbsD-like domain"/>
    <property type="match status" value="1"/>
</dbReference>
<dbReference type="EMBL" id="JACRTL010000005">
    <property type="protein sequence ID" value="MBC8611283.1"/>
    <property type="molecule type" value="Genomic_DNA"/>
</dbReference>
<evidence type="ECO:0000313" key="5">
    <source>
        <dbReference type="Proteomes" id="UP000632659"/>
    </source>
</evidence>
<dbReference type="PANTHER" id="PTHR31690:SF4">
    <property type="entry name" value="FUCOSE MUTAROTASE"/>
    <property type="match status" value="1"/>
</dbReference>
<reference evidence="4" key="1">
    <citation type="submission" date="2020-08" db="EMBL/GenBank/DDBJ databases">
        <title>Genome public.</title>
        <authorList>
            <person name="Liu C."/>
            <person name="Sun Q."/>
        </authorList>
    </citation>
    <scope>NUCLEOTIDE SEQUENCE</scope>
    <source>
        <strain evidence="4">NSJ-15</strain>
    </source>
</reference>
<protein>
    <submittedName>
        <fullName evidence="4">RbsD or FucU transport</fullName>
    </submittedName>
</protein>
<comment type="catalytic activity">
    <reaction evidence="3">
        <text>alpha-L-fucose = beta-L-fucose</text>
        <dbReference type="Rhea" id="RHEA:25580"/>
        <dbReference type="ChEBI" id="CHEBI:42548"/>
        <dbReference type="ChEBI" id="CHEBI:42589"/>
        <dbReference type="EC" id="5.1.3.29"/>
    </reaction>
</comment>
<dbReference type="GO" id="GO:0062193">
    <property type="term" value="F:D-ribose pyranase activity"/>
    <property type="evidence" value="ECO:0007669"/>
    <property type="project" value="UniProtKB-EC"/>
</dbReference>
<name>A0A8J6P4P3_9FIRM</name>
<evidence type="ECO:0000313" key="4">
    <source>
        <dbReference type="EMBL" id="MBC8611283.1"/>
    </source>
</evidence>
<dbReference type="GO" id="GO:0006004">
    <property type="term" value="P:fucose metabolic process"/>
    <property type="evidence" value="ECO:0007669"/>
    <property type="project" value="TreeGrafter"/>
</dbReference>
<sequence length="139" mass="15479">MTFTDCIHPDLLKALATAGHGSNILIADGNFPADIGVPERTEKVFLNYAPDKPRVTEVLETVSRLVNIESAIVAVREDMNDTPIMKEFQEYLPEGVTIQKQKRWDFRASCMAPETGLLIQTGDLRLYGCILLTVGIRTE</sequence>
<dbReference type="Pfam" id="PF05025">
    <property type="entry name" value="RbsD_FucU"/>
    <property type="match status" value="1"/>
</dbReference>
<keyword evidence="5" id="KW-1185">Reference proteome</keyword>
<keyword evidence="2" id="KW-0413">Isomerase</keyword>
<dbReference type="PANTHER" id="PTHR31690">
    <property type="entry name" value="FUCOSE MUTAROTASE"/>
    <property type="match status" value="1"/>
</dbReference>
<dbReference type="InterPro" id="IPR023750">
    <property type="entry name" value="RbsD-like_sf"/>
</dbReference>
<dbReference type="InterPro" id="IPR007721">
    <property type="entry name" value="RbsD_FucU"/>
</dbReference>
<dbReference type="AlphaFoldDB" id="A0A8J6P4P3"/>
<gene>
    <name evidence="4" type="ORF">H8702_09200</name>
</gene>
<dbReference type="RefSeq" id="WP_187536582.1">
    <property type="nucleotide sequence ID" value="NZ_JACRTL010000005.1"/>
</dbReference>
<comment type="caution">
    <text evidence="4">The sequence shown here is derived from an EMBL/GenBank/DDBJ whole genome shotgun (WGS) entry which is preliminary data.</text>
</comment>
<comment type="catalytic activity">
    <reaction evidence="1">
        <text>beta-D-ribopyranose = beta-D-ribofuranose</text>
        <dbReference type="Rhea" id="RHEA:25432"/>
        <dbReference type="ChEBI" id="CHEBI:27476"/>
        <dbReference type="ChEBI" id="CHEBI:47002"/>
        <dbReference type="EC" id="5.4.99.62"/>
    </reaction>
</comment>